<organism evidence="2 3">
    <name type="scientific">Nezara viridula</name>
    <name type="common">Southern green stink bug</name>
    <name type="synonym">Cimex viridulus</name>
    <dbReference type="NCBI Taxonomy" id="85310"/>
    <lineage>
        <taxon>Eukaryota</taxon>
        <taxon>Metazoa</taxon>
        <taxon>Ecdysozoa</taxon>
        <taxon>Arthropoda</taxon>
        <taxon>Hexapoda</taxon>
        <taxon>Insecta</taxon>
        <taxon>Pterygota</taxon>
        <taxon>Neoptera</taxon>
        <taxon>Paraneoptera</taxon>
        <taxon>Hemiptera</taxon>
        <taxon>Heteroptera</taxon>
        <taxon>Panheteroptera</taxon>
        <taxon>Pentatomomorpha</taxon>
        <taxon>Pentatomoidea</taxon>
        <taxon>Pentatomidae</taxon>
        <taxon>Pentatominae</taxon>
        <taxon>Nezara</taxon>
    </lineage>
</organism>
<feature type="region of interest" description="Disordered" evidence="1">
    <location>
        <begin position="34"/>
        <end position="112"/>
    </location>
</feature>
<protein>
    <submittedName>
        <fullName evidence="2">Uncharacterized protein</fullName>
    </submittedName>
</protein>
<dbReference type="AlphaFoldDB" id="A0A9P0HJR3"/>
<evidence type="ECO:0000256" key="1">
    <source>
        <dbReference type="SAM" id="MobiDB-lite"/>
    </source>
</evidence>
<evidence type="ECO:0000313" key="2">
    <source>
        <dbReference type="EMBL" id="CAH1403263.1"/>
    </source>
</evidence>
<reference evidence="2" key="1">
    <citation type="submission" date="2022-01" db="EMBL/GenBank/DDBJ databases">
        <authorList>
            <person name="King R."/>
        </authorList>
    </citation>
    <scope>NUCLEOTIDE SEQUENCE</scope>
</reference>
<keyword evidence="3" id="KW-1185">Reference proteome</keyword>
<dbReference type="EMBL" id="OV725081">
    <property type="protein sequence ID" value="CAH1403263.1"/>
    <property type="molecule type" value="Genomic_DNA"/>
</dbReference>
<dbReference type="OrthoDB" id="6631400at2759"/>
<accession>A0A9P0HJR3</accession>
<sequence>MEAKRCRAVEHISNLAGGDLLLVSRLALAQVTTYTASWIPPSRPESCSSGGAGNGNSSGDRGAAGSGGSTERRSAEREAGEQPSSGGGGYQGGQPRDPPPPPPQDKPWNYSSIDLINSGAQAFWQNYSGTRSFQSLIAWHR</sequence>
<feature type="compositionally biased region" description="Gly residues" evidence="1">
    <location>
        <begin position="50"/>
        <end position="68"/>
    </location>
</feature>
<feature type="compositionally biased region" description="Pro residues" evidence="1">
    <location>
        <begin position="96"/>
        <end position="105"/>
    </location>
</feature>
<name>A0A9P0HJR3_NEZVI</name>
<proteinExistence type="predicted"/>
<dbReference type="Proteomes" id="UP001152798">
    <property type="component" value="Chromosome 5"/>
</dbReference>
<feature type="compositionally biased region" description="Basic and acidic residues" evidence="1">
    <location>
        <begin position="70"/>
        <end position="80"/>
    </location>
</feature>
<gene>
    <name evidence="2" type="ORF">NEZAVI_LOCUS11895</name>
</gene>
<evidence type="ECO:0000313" key="3">
    <source>
        <dbReference type="Proteomes" id="UP001152798"/>
    </source>
</evidence>